<accession>A0A060QNV1</accession>
<dbReference type="EMBL" id="HG799496">
    <property type="protein sequence ID" value="CDL73997.1"/>
    <property type="molecule type" value="Genomic_DNA"/>
</dbReference>
<evidence type="ECO:0000313" key="1">
    <source>
        <dbReference type="EMBL" id="CDL73997.1"/>
    </source>
</evidence>
<organism evidence="1 2">
    <name type="scientific">Streptococcus phage K13</name>
    <dbReference type="NCBI Taxonomy" id="1448274"/>
    <lineage>
        <taxon>Viruses</taxon>
        <taxon>Duplodnaviria</taxon>
        <taxon>Heunggongvirae</taxon>
        <taxon>Uroviricota</taxon>
        <taxon>Caudoviricetes</taxon>
        <taxon>Ferrettivirinae</taxon>
        <taxon>Hinxtonvirus</taxon>
        <taxon>Hinxtonvirus K13</taxon>
    </lineage>
</organism>
<dbReference type="SUPFAM" id="SSF53098">
    <property type="entry name" value="Ribonuclease H-like"/>
    <property type="match status" value="1"/>
</dbReference>
<protein>
    <submittedName>
        <fullName evidence="1">Lactococcus phage M3 protein</fullName>
    </submittedName>
</protein>
<proteinExistence type="predicted"/>
<dbReference type="Proteomes" id="UP000202995">
    <property type="component" value="Segment"/>
</dbReference>
<dbReference type="Gene3D" id="3.30.420.10">
    <property type="entry name" value="Ribonuclease H-like superfamily/Ribonuclease H"/>
    <property type="match status" value="1"/>
</dbReference>
<dbReference type="InterPro" id="IPR036397">
    <property type="entry name" value="RNaseH_sf"/>
</dbReference>
<dbReference type="Pfam" id="PF07066">
    <property type="entry name" value="DUF3882"/>
    <property type="match status" value="1"/>
</dbReference>
<dbReference type="KEGG" id="vg:19684969"/>
<evidence type="ECO:0000313" key="2">
    <source>
        <dbReference type="Proteomes" id="UP000202995"/>
    </source>
</evidence>
<dbReference type="InterPro" id="IPR012337">
    <property type="entry name" value="RNaseH-like_sf"/>
</dbReference>
<dbReference type="GO" id="GO:0003676">
    <property type="term" value="F:nucleic acid binding"/>
    <property type="evidence" value="ECO:0007669"/>
    <property type="project" value="InterPro"/>
</dbReference>
<dbReference type="GeneID" id="19684969"/>
<name>A0A060QNV1_9CAUD</name>
<keyword evidence="2" id="KW-1185">Reference proteome</keyword>
<reference evidence="1 2" key="1">
    <citation type="journal article" date="2014" name="BMC Biol.">
        <title>Variable recombination dynamics during the emergence, transmission and 'disarming' of a multidrug-resistant pneumococcal clone.</title>
        <authorList>
            <person name="Croucher N.J."/>
            <person name="Hanage W.P."/>
            <person name="Harris S.R."/>
            <person name="McGee L."/>
            <person name="van der Linden M."/>
            <person name="de Lencastre H."/>
            <person name="Sa-Leao R."/>
            <person name="Song J.H."/>
            <person name="Ko K.S."/>
            <person name="Beall B."/>
            <person name="Klugman K.P."/>
            <person name="Parkhill J."/>
            <person name="Tomasz A."/>
            <person name="Kristinsson K.G."/>
            <person name="Bentley S.D."/>
        </authorList>
    </citation>
    <scope>NUCLEOTIDE SEQUENCE [LARGE SCALE GENOMIC DNA]</scope>
</reference>
<dbReference type="OrthoDB" id="30847at10239"/>
<dbReference type="InterPro" id="IPR009773">
    <property type="entry name" value="Lactococcus_phage_712_M3"/>
</dbReference>
<sequence length="171" mass="19260">MKSLTLSLDISTTATGWAVFHGSNLVQSGVLKHKSKSFFERGRFMASELRAIQSRALQKYDCHFESIVVEKNSVMGPNQQSMISIGIVTGIILGRLIADNVYFVNVSTWRKYWKFSYKDRSKKSMKLQAVAKVSDEFDLNVKDDEADAILIGSYFVSHGHEFGDLESHKVS</sequence>
<dbReference type="RefSeq" id="YP_009042750.1">
    <property type="nucleotide sequence ID" value="NC_024357.1"/>
</dbReference>